<dbReference type="Gene3D" id="6.10.250.1950">
    <property type="match status" value="1"/>
</dbReference>
<keyword evidence="3 10" id="KW-0132">Cell division</keyword>
<feature type="coiled-coil region" evidence="11">
    <location>
        <begin position="467"/>
        <end position="572"/>
    </location>
</feature>
<keyword evidence="7 10" id="KW-0539">Nucleus</keyword>
<keyword evidence="2 10" id="KW-0158">Chromosome</keyword>
<keyword evidence="5 10" id="KW-0995">Kinetochore</keyword>
<dbReference type="STRING" id="280699.M1VG48"/>
<evidence type="ECO:0000259" key="14">
    <source>
        <dbReference type="Pfam" id="PF18077"/>
    </source>
</evidence>
<dbReference type="GO" id="GO:0005815">
    <property type="term" value="C:microtubule organizing center"/>
    <property type="evidence" value="ECO:0007669"/>
    <property type="project" value="UniProtKB-ARBA"/>
</dbReference>
<dbReference type="GO" id="GO:0051315">
    <property type="term" value="P:attachment of mitotic spindle microtubules to kinetochore"/>
    <property type="evidence" value="ECO:0007669"/>
    <property type="project" value="UniProtKB-UniRule"/>
</dbReference>
<dbReference type="PANTHER" id="PTHR10643:SF2">
    <property type="entry name" value="KINETOCHORE PROTEIN NDC80 HOMOLOG"/>
    <property type="match status" value="1"/>
</dbReference>
<comment type="similarity">
    <text evidence="1 10">Belongs to the NDC80/HEC1 family.</text>
</comment>
<dbReference type="InterPro" id="IPR005550">
    <property type="entry name" value="Kinetochore_Ndc80"/>
</dbReference>
<name>M1VG48_CYAM1</name>
<dbReference type="GO" id="GO:0051301">
    <property type="term" value="P:cell division"/>
    <property type="evidence" value="ECO:0007669"/>
    <property type="project" value="UniProtKB-UniRule"/>
</dbReference>
<dbReference type="InterPro" id="IPR055260">
    <property type="entry name" value="Ndc80_CH"/>
</dbReference>
<comment type="function">
    <text evidence="10">Acts as a component of the essential kinetochore-associated NDC80 complex, which is required for chromosome segregation and spindle checkpoint activity.</text>
</comment>
<evidence type="ECO:0000256" key="10">
    <source>
        <dbReference type="RuleBase" id="RU368072"/>
    </source>
</evidence>
<protein>
    <recommendedName>
        <fullName evidence="10">Kinetochore protein NDC80</fullName>
    </recommendedName>
</protein>
<evidence type="ECO:0000256" key="3">
    <source>
        <dbReference type="ARBA" id="ARBA00022618"/>
    </source>
</evidence>
<dbReference type="RefSeq" id="XP_005535884.1">
    <property type="nucleotide sequence ID" value="XM_005535827.1"/>
</dbReference>
<dbReference type="Gramene" id="CMG078CT">
    <property type="protein sequence ID" value="CMG078CT"/>
    <property type="gene ID" value="CMG078C"/>
</dbReference>
<evidence type="ECO:0000256" key="8">
    <source>
        <dbReference type="ARBA" id="ARBA00023306"/>
    </source>
</evidence>
<dbReference type="Pfam" id="PF03801">
    <property type="entry name" value="Ndc80_HEC"/>
    <property type="match status" value="1"/>
</dbReference>
<evidence type="ECO:0000256" key="9">
    <source>
        <dbReference type="ARBA" id="ARBA00023328"/>
    </source>
</evidence>
<dbReference type="GO" id="GO:0031262">
    <property type="term" value="C:Ndc80 complex"/>
    <property type="evidence" value="ECO:0007669"/>
    <property type="project" value="UniProtKB-UniRule"/>
</dbReference>
<evidence type="ECO:0000256" key="1">
    <source>
        <dbReference type="ARBA" id="ARBA00007050"/>
    </source>
</evidence>
<evidence type="ECO:0000256" key="11">
    <source>
        <dbReference type="SAM" id="Coils"/>
    </source>
</evidence>
<dbReference type="OrthoDB" id="7459479at2759"/>
<evidence type="ECO:0000313" key="16">
    <source>
        <dbReference type="Proteomes" id="UP000007014"/>
    </source>
</evidence>
<dbReference type="InterPro" id="IPR040967">
    <property type="entry name" value="DUF5595"/>
</dbReference>
<dbReference type="Proteomes" id="UP000007014">
    <property type="component" value="Chromosome 7"/>
</dbReference>
<dbReference type="GO" id="GO:0000226">
    <property type="term" value="P:microtubule cytoskeleton organization"/>
    <property type="evidence" value="ECO:0007669"/>
    <property type="project" value="UniProtKB-ARBA"/>
</dbReference>
<dbReference type="OMA" id="PSHKFQK"/>
<evidence type="ECO:0000256" key="7">
    <source>
        <dbReference type="ARBA" id="ARBA00023242"/>
    </source>
</evidence>
<evidence type="ECO:0000256" key="4">
    <source>
        <dbReference type="ARBA" id="ARBA00022776"/>
    </source>
</evidence>
<dbReference type="eggNOG" id="KOG0995">
    <property type="taxonomic scope" value="Eukaryota"/>
</dbReference>
<evidence type="ECO:0000256" key="5">
    <source>
        <dbReference type="ARBA" id="ARBA00022838"/>
    </source>
</evidence>
<accession>M1VG48</accession>
<dbReference type="EMBL" id="AP006489">
    <property type="protein sequence ID" value="BAM79598.1"/>
    <property type="molecule type" value="Genomic_DNA"/>
</dbReference>
<comment type="subunit">
    <text evidence="10">Component of the NDC80 complex.</text>
</comment>
<dbReference type="Pfam" id="PF18077">
    <property type="entry name" value="DUF5595"/>
    <property type="match status" value="1"/>
</dbReference>
<dbReference type="FunFam" id="1.10.418.30:FF:000002">
    <property type="entry name" value="NDC80, kinetochore complex component"/>
    <property type="match status" value="1"/>
</dbReference>
<feature type="compositionally biased region" description="Basic and acidic residues" evidence="12">
    <location>
        <begin position="664"/>
        <end position="680"/>
    </location>
</feature>
<feature type="region of interest" description="Disordered" evidence="12">
    <location>
        <begin position="1"/>
        <end position="30"/>
    </location>
</feature>
<keyword evidence="6 11" id="KW-0175">Coiled coil</keyword>
<dbReference type="KEGG" id="cme:CYME_CMG078C"/>
<dbReference type="GO" id="GO:0005634">
    <property type="term" value="C:nucleus"/>
    <property type="evidence" value="ECO:0007669"/>
    <property type="project" value="UniProtKB-SubCell"/>
</dbReference>
<sequence length="690" mass="78767">MFAEQLRQLEAPGPMSATTLSATKWQPNPRRMSLGPGARLQTTAFDCENTVPRTPASTMKSVKSVSYGVTGMRTDPRPLSDRQYMQACMKSLICYLTEHHYDHPVSLKTLSSPSAKDFQSIFTFLIRRLDPHFQWTSKFEDEVPVLLKRLKYPFNVSKSALYAVGSPHTWPTLLGCLAWLVELLIFDVEHSAIKTRQMKRIMFSVGILDGAADPEAETTADDEASIELKARADEEVFFEYVSATYSSFLAGSDDFEEFDNELEGVFSSRNSAATSRSRDLELQMQNLENQLQRAQLAVSENESRISDLSQRREDYLSDIEKFRKLIAQLTAHKSMLEKKLAEREEEVQEKAREVTSLIEQLKGLKDKMEAQQNLSIDVERISRRRRELRAALDRAQQKREEEEARRKELLCDKETLQGKIDELLRRIHALVERVGVQETRTLNGVLPSTIDKNISSADAQKIHSTIQDALREHMQQVTENLERLNSEVLELQDAIRMVEEKILLQRENNRVLTAKLQRLENTYNAERESLAKRLADASEKNARIQEEICDLRNNIQETVANSQKAIEHARTEWRTLAASTQAEYDSANDSLLLVVERLTDHKVFIQNNLATLHRKYSSILAAVSENEIDGTVTRAGTDETSCDASPSLLEPAFQSLRLQKKAESSDIRIQQQREPEHQFDENVPPNQLMV</sequence>
<dbReference type="Gene3D" id="1.10.418.30">
    <property type="entry name" value="Ncd80 complex, Ncd80 subunit"/>
    <property type="match status" value="1"/>
</dbReference>
<dbReference type="AlphaFoldDB" id="M1VG48"/>
<keyword evidence="8 10" id="KW-0131">Cell cycle</keyword>
<evidence type="ECO:0000259" key="13">
    <source>
        <dbReference type="Pfam" id="PF03801"/>
    </source>
</evidence>
<evidence type="ECO:0000313" key="15">
    <source>
        <dbReference type="EMBL" id="BAM79598.1"/>
    </source>
</evidence>
<dbReference type="PANTHER" id="PTHR10643">
    <property type="entry name" value="KINETOCHORE PROTEIN NDC80"/>
    <property type="match status" value="1"/>
</dbReference>
<feature type="compositionally biased region" description="Polar residues" evidence="12">
    <location>
        <begin position="16"/>
        <end position="26"/>
    </location>
</feature>
<proteinExistence type="inferred from homology"/>
<organism evidence="15 16">
    <name type="scientific">Cyanidioschyzon merolae (strain NIES-3377 / 10D)</name>
    <name type="common">Unicellular red alga</name>
    <dbReference type="NCBI Taxonomy" id="280699"/>
    <lineage>
        <taxon>Eukaryota</taxon>
        <taxon>Rhodophyta</taxon>
        <taxon>Bangiophyceae</taxon>
        <taxon>Cyanidiales</taxon>
        <taxon>Cyanidiaceae</taxon>
        <taxon>Cyanidioschyzon</taxon>
    </lineage>
</organism>
<keyword evidence="4 10" id="KW-0498">Mitosis</keyword>
<dbReference type="GeneID" id="16993266"/>
<feature type="domain" description="DUF5595" evidence="14">
    <location>
        <begin position="234"/>
        <end position="294"/>
    </location>
</feature>
<feature type="coiled-coil region" evidence="11">
    <location>
        <begin position="270"/>
        <end position="433"/>
    </location>
</feature>
<feature type="region of interest" description="Disordered" evidence="12">
    <location>
        <begin position="664"/>
        <end position="690"/>
    </location>
</feature>
<gene>
    <name evidence="15" type="ORF">CYME_CMG078C</name>
</gene>
<keyword evidence="9 10" id="KW-0137">Centromere</keyword>
<feature type="domain" description="Kinetochore protein Ndc80 CH" evidence="13">
    <location>
        <begin position="60"/>
        <end position="184"/>
    </location>
</feature>
<evidence type="ECO:0000256" key="12">
    <source>
        <dbReference type="SAM" id="MobiDB-lite"/>
    </source>
</evidence>
<evidence type="ECO:0000256" key="6">
    <source>
        <dbReference type="ARBA" id="ARBA00023054"/>
    </source>
</evidence>
<keyword evidence="16" id="KW-1185">Reference proteome</keyword>
<dbReference type="SUPFAM" id="SSF90257">
    <property type="entry name" value="Myosin rod fragments"/>
    <property type="match status" value="1"/>
</dbReference>
<comment type="subcellular location">
    <subcellularLocation>
        <location evidence="10">Chromosome</location>
        <location evidence="10">Centromere</location>
        <location evidence="10">Kinetochore</location>
    </subcellularLocation>
    <subcellularLocation>
        <location evidence="10">Nucleus</location>
    </subcellularLocation>
</comment>
<dbReference type="GO" id="GO:0005737">
    <property type="term" value="C:cytoplasm"/>
    <property type="evidence" value="ECO:0007669"/>
    <property type="project" value="UniProtKB-ARBA"/>
</dbReference>
<reference evidence="15 16" key="2">
    <citation type="journal article" date="2007" name="BMC Biol.">
        <title>A 100%-complete sequence reveals unusually simple genomic features in the hot-spring red alga Cyanidioschyzon merolae.</title>
        <authorList>
            <person name="Nozaki H."/>
            <person name="Takano H."/>
            <person name="Misumi O."/>
            <person name="Terasawa K."/>
            <person name="Matsuzaki M."/>
            <person name="Maruyama S."/>
            <person name="Nishida K."/>
            <person name="Yagisawa F."/>
            <person name="Yoshida Y."/>
            <person name="Fujiwara T."/>
            <person name="Takio S."/>
            <person name="Tamura K."/>
            <person name="Chung S.J."/>
            <person name="Nakamura S."/>
            <person name="Kuroiwa H."/>
            <person name="Tanaka K."/>
            <person name="Sato N."/>
            <person name="Kuroiwa T."/>
        </authorList>
    </citation>
    <scope>NUCLEOTIDE SEQUENCE [LARGE SCALE GENOMIC DNA]</scope>
    <source>
        <strain evidence="15 16">10D</strain>
    </source>
</reference>
<evidence type="ECO:0000256" key="2">
    <source>
        <dbReference type="ARBA" id="ARBA00022454"/>
    </source>
</evidence>
<dbReference type="HOGENOM" id="CLU_012583_3_0_1"/>
<reference evidence="15 16" key="1">
    <citation type="journal article" date="2004" name="Nature">
        <title>Genome sequence of the ultrasmall unicellular red alga Cyanidioschyzon merolae 10D.</title>
        <authorList>
            <person name="Matsuzaki M."/>
            <person name="Misumi O."/>
            <person name="Shin-i T."/>
            <person name="Maruyama S."/>
            <person name="Takahara M."/>
            <person name="Miyagishima S."/>
            <person name="Mori T."/>
            <person name="Nishida K."/>
            <person name="Yagisawa F."/>
            <person name="Nishida K."/>
            <person name="Yoshida Y."/>
            <person name="Nishimura Y."/>
            <person name="Nakao S."/>
            <person name="Kobayashi T."/>
            <person name="Momoyama Y."/>
            <person name="Higashiyama T."/>
            <person name="Minoda A."/>
            <person name="Sano M."/>
            <person name="Nomoto H."/>
            <person name="Oishi K."/>
            <person name="Hayashi H."/>
            <person name="Ohta F."/>
            <person name="Nishizaka S."/>
            <person name="Haga S."/>
            <person name="Miura S."/>
            <person name="Morishita T."/>
            <person name="Kabeya Y."/>
            <person name="Terasawa K."/>
            <person name="Suzuki Y."/>
            <person name="Ishii Y."/>
            <person name="Asakawa S."/>
            <person name="Takano H."/>
            <person name="Ohta N."/>
            <person name="Kuroiwa H."/>
            <person name="Tanaka K."/>
            <person name="Shimizu N."/>
            <person name="Sugano S."/>
            <person name="Sato N."/>
            <person name="Nozaki H."/>
            <person name="Ogasawara N."/>
            <person name="Kohara Y."/>
            <person name="Kuroiwa T."/>
        </authorList>
    </citation>
    <scope>NUCLEOTIDE SEQUENCE [LARGE SCALE GENOMIC DNA]</scope>
    <source>
        <strain evidence="15 16">10D</strain>
    </source>
</reference>
<dbReference type="InterPro" id="IPR038273">
    <property type="entry name" value="Ndc80_sf"/>
</dbReference>